<evidence type="ECO:0000313" key="5">
    <source>
        <dbReference type="EMBL" id="WUQ81876.1"/>
    </source>
</evidence>
<keyword evidence="2" id="KW-0597">Phosphoprotein</keyword>
<evidence type="ECO:0000259" key="4">
    <source>
        <dbReference type="PROSITE" id="PS50075"/>
    </source>
</evidence>
<evidence type="ECO:0000313" key="6">
    <source>
        <dbReference type="Proteomes" id="UP001432222"/>
    </source>
</evidence>
<dbReference type="SMART" id="SM00823">
    <property type="entry name" value="PKS_PP"/>
    <property type="match status" value="1"/>
</dbReference>
<reference evidence="5" key="1">
    <citation type="submission" date="2022-10" db="EMBL/GenBank/DDBJ databases">
        <title>The complete genomes of actinobacterial strains from the NBC collection.</title>
        <authorList>
            <person name="Joergensen T.S."/>
            <person name="Alvarez Arevalo M."/>
            <person name="Sterndorff E.B."/>
            <person name="Faurdal D."/>
            <person name="Vuksanovic O."/>
            <person name="Mourched A.-S."/>
            <person name="Charusanti P."/>
            <person name="Shaw S."/>
            <person name="Blin K."/>
            <person name="Weber T."/>
        </authorList>
    </citation>
    <scope>NUCLEOTIDE SEQUENCE</scope>
    <source>
        <strain evidence="5">NBC_00222</strain>
    </source>
</reference>
<evidence type="ECO:0000256" key="2">
    <source>
        <dbReference type="ARBA" id="ARBA00022553"/>
    </source>
</evidence>
<proteinExistence type="predicted"/>
<dbReference type="RefSeq" id="WP_328952948.1">
    <property type="nucleotide sequence ID" value="NZ_CP108110.1"/>
</dbReference>
<dbReference type="Pfam" id="PF00550">
    <property type="entry name" value="PP-binding"/>
    <property type="match status" value="1"/>
</dbReference>
<sequence>MQNPAPDPATAATEVSEATEVAPDTEAAADTEDAVDALRAWLTERLAEHVGVPAEDIDPDLAMSGYGLSSLYALTLADEIEDHLGIALDSTIMWDNPTVTTLLAALERELVRPSS</sequence>
<evidence type="ECO:0000256" key="1">
    <source>
        <dbReference type="ARBA" id="ARBA00022450"/>
    </source>
</evidence>
<keyword evidence="1" id="KW-0596">Phosphopantetheine</keyword>
<dbReference type="InterPro" id="IPR009081">
    <property type="entry name" value="PP-bd_ACP"/>
</dbReference>
<keyword evidence="6" id="KW-1185">Reference proteome</keyword>
<dbReference type="InterPro" id="IPR036736">
    <property type="entry name" value="ACP-like_sf"/>
</dbReference>
<feature type="domain" description="Carrier" evidence="4">
    <location>
        <begin position="29"/>
        <end position="110"/>
    </location>
</feature>
<dbReference type="SUPFAM" id="SSF47336">
    <property type="entry name" value="ACP-like"/>
    <property type="match status" value="1"/>
</dbReference>
<protein>
    <submittedName>
        <fullName evidence="5">Acyl carrier protein</fullName>
    </submittedName>
</protein>
<accession>A0ABZ1TTE6</accession>
<feature type="compositionally biased region" description="Low complexity" evidence="3">
    <location>
        <begin position="9"/>
        <end position="26"/>
    </location>
</feature>
<dbReference type="Gene3D" id="1.10.1200.10">
    <property type="entry name" value="ACP-like"/>
    <property type="match status" value="1"/>
</dbReference>
<evidence type="ECO:0000256" key="3">
    <source>
        <dbReference type="SAM" id="MobiDB-lite"/>
    </source>
</evidence>
<dbReference type="InterPro" id="IPR020806">
    <property type="entry name" value="PKS_PP-bd"/>
</dbReference>
<feature type="region of interest" description="Disordered" evidence="3">
    <location>
        <begin position="1"/>
        <end position="31"/>
    </location>
</feature>
<name>A0ABZ1TTE6_9ACTN</name>
<organism evidence="5 6">
    <name type="scientific">Kitasatospora purpeofusca</name>
    <dbReference type="NCBI Taxonomy" id="67352"/>
    <lineage>
        <taxon>Bacteria</taxon>
        <taxon>Bacillati</taxon>
        <taxon>Actinomycetota</taxon>
        <taxon>Actinomycetes</taxon>
        <taxon>Kitasatosporales</taxon>
        <taxon>Streptomycetaceae</taxon>
        <taxon>Kitasatospora</taxon>
    </lineage>
</organism>
<gene>
    <name evidence="5" type="ORF">OHA16_02100</name>
</gene>
<dbReference type="PROSITE" id="PS50075">
    <property type="entry name" value="CARRIER"/>
    <property type="match status" value="1"/>
</dbReference>
<dbReference type="EMBL" id="CP108110">
    <property type="protein sequence ID" value="WUQ81876.1"/>
    <property type="molecule type" value="Genomic_DNA"/>
</dbReference>
<dbReference type="Proteomes" id="UP001432222">
    <property type="component" value="Chromosome"/>
</dbReference>